<evidence type="ECO:0000259" key="4">
    <source>
        <dbReference type="PROSITE" id="PS50943"/>
    </source>
</evidence>
<dbReference type="KEGG" id="apor:DDU33_10415"/>
<dbReference type="GO" id="GO:0003677">
    <property type="term" value="F:DNA binding"/>
    <property type="evidence" value="ECO:0007669"/>
    <property type="project" value="UniProtKB-KW"/>
</dbReference>
<dbReference type="PANTHER" id="PTHR36511">
    <property type="entry name" value="MERR FAMILY BACTERIAL REGULATORY PROTEIN"/>
    <property type="match status" value="1"/>
</dbReference>
<keyword evidence="3" id="KW-0804">Transcription</keyword>
<dbReference type="Pfam" id="PF01381">
    <property type="entry name" value="HTH_3"/>
    <property type="match status" value="1"/>
</dbReference>
<dbReference type="Proteomes" id="UP000244920">
    <property type="component" value="Chromosome"/>
</dbReference>
<proteinExistence type="predicted"/>
<accession>A0A2U8FLL7</accession>
<dbReference type="InterPro" id="IPR052359">
    <property type="entry name" value="HTH-type_reg/antitoxin"/>
</dbReference>
<dbReference type="SMART" id="SM00530">
    <property type="entry name" value="HTH_XRE"/>
    <property type="match status" value="1"/>
</dbReference>
<dbReference type="RefSeq" id="WP_108925081.1">
    <property type="nucleotide sequence ID" value="NZ_CP029206.1"/>
</dbReference>
<dbReference type="PROSITE" id="PS50943">
    <property type="entry name" value="HTH_CROC1"/>
    <property type="match status" value="1"/>
</dbReference>
<evidence type="ECO:0000313" key="6">
    <source>
        <dbReference type="Proteomes" id="UP000244920"/>
    </source>
</evidence>
<evidence type="ECO:0000313" key="5">
    <source>
        <dbReference type="EMBL" id="AWI51868.1"/>
    </source>
</evidence>
<dbReference type="InterPro" id="IPR001387">
    <property type="entry name" value="Cro/C1-type_HTH"/>
</dbReference>
<reference evidence="6" key="1">
    <citation type="submission" date="2018-05" db="EMBL/GenBank/DDBJ databases">
        <title>Complete genome sequence of Actinobacillus porcitonsillarum reference strain 9953L55 (CCUG 46996).</title>
        <authorList>
            <person name="Dona V."/>
            <person name="Perreten V."/>
        </authorList>
    </citation>
    <scope>NUCLEOTIDE SEQUENCE [LARGE SCALE GENOMIC DNA]</scope>
    <source>
        <strain evidence="6">9953L55</strain>
    </source>
</reference>
<name>A0A2U8FLL7_9PAST</name>
<evidence type="ECO:0000256" key="1">
    <source>
        <dbReference type="ARBA" id="ARBA00023015"/>
    </source>
</evidence>
<dbReference type="PANTHER" id="PTHR36511:SF3">
    <property type="entry name" value="ANTITOXIN HIGA-2"/>
    <property type="match status" value="1"/>
</dbReference>
<gene>
    <name evidence="5" type="ORF">DDU33_10415</name>
</gene>
<dbReference type="InterPro" id="IPR010982">
    <property type="entry name" value="Lambda_DNA-bd_dom_sf"/>
</dbReference>
<dbReference type="EMBL" id="CP029206">
    <property type="protein sequence ID" value="AWI51868.1"/>
    <property type="molecule type" value="Genomic_DNA"/>
</dbReference>
<dbReference type="Gene3D" id="1.10.260.40">
    <property type="entry name" value="lambda repressor-like DNA-binding domains"/>
    <property type="match status" value="1"/>
</dbReference>
<evidence type="ECO:0000256" key="3">
    <source>
        <dbReference type="ARBA" id="ARBA00023163"/>
    </source>
</evidence>
<organism evidence="5 6">
    <name type="scientific">Actinobacillus porcitonsillarum</name>
    <dbReference type="NCBI Taxonomy" id="189834"/>
    <lineage>
        <taxon>Bacteria</taxon>
        <taxon>Pseudomonadati</taxon>
        <taxon>Pseudomonadota</taxon>
        <taxon>Gammaproteobacteria</taxon>
        <taxon>Pasteurellales</taxon>
        <taxon>Pasteurellaceae</taxon>
        <taxon>Actinobacillus</taxon>
    </lineage>
</organism>
<keyword evidence="2" id="KW-0238">DNA-binding</keyword>
<sequence length="104" mass="11609">MSQYKTQANAAIHELMSDLHDIGLIDKTTMQSFDKRCLTPVKTLAPNEIREIREKENFSQAVFAHYLNVSSNLVSEWERGVKKPSGAALKLLSLVQHKGISAIA</sequence>
<dbReference type="SUPFAM" id="SSF47413">
    <property type="entry name" value="lambda repressor-like DNA-binding domains"/>
    <property type="match status" value="1"/>
</dbReference>
<feature type="domain" description="HTH cro/C1-type" evidence="4">
    <location>
        <begin position="49"/>
        <end position="93"/>
    </location>
</feature>
<dbReference type="AlphaFoldDB" id="A0A2U8FLL7"/>
<protein>
    <submittedName>
        <fullName evidence="5">Transcriptional regulator</fullName>
    </submittedName>
</protein>
<evidence type="ECO:0000256" key="2">
    <source>
        <dbReference type="ARBA" id="ARBA00023125"/>
    </source>
</evidence>
<keyword evidence="6" id="KW-1185">Reference proteome</keyword>
<dbReference type="CDD" id="cd00093">
    <property type="entry name" value="HTH_XRE"/>
    <property type="match status" value="1"/>
</dbReference>
<keyword evidence="1" id="KW-0805">Transcription regulation</keyword>